<evidence type="ECO:0000313" key="1">
    <source>
        <dbReference type="EMBL" id="SVD23962.1"/>
    </source>
</evidence>
<gene>
    <name evidence="1" type="ORF">METZ01_LOCUS376816</name>
</gene>
<sequence length="194" mass="22300">ELNNTNELLINFKAIADQDTIVNLTNHNYWNFHGHGDKHQNNEDHVVYVNSESICETDEQSIPTGKILAVEGTKFNLKNDFLINDAFLNSGGIDHNYVLKDESMKEPAARIYSKKTGLGVEYFTNQLGIQFYTGNMMLDKYIGKYDKSYGLQYGMCLEPQHYPDAINHPNFPSPILKKNKNYLSKIKIKLRNDF</sequence>
<dbReference type="InterPro" id="IPR008183">
    <property type="entry name" value="Aldose_1/G6P_1-epimerase"/>
</dbReference>
<dbReference type="GO" id="GO:0033499">
    <property type="term" value="P:galactose catabolic process via UDP-galactose, Leloir pathway"/>
    <property type="evidence" value="ECO:0007669"/>
    <property type="project" value="TreeGrafter"/>
</dbReference>
<protein>
    <recommendedName>
        <fullName evidence="2">Type-1 mutarotase</fullName>
    </recommendedName>
</protein>
<organism evidence="1">
    <name type="scientific">marine metagenome</name>
    <dbReference type="NCBI Taxonomy" id="408172"/>
    <lineage>
        <taxon>unclassified sequences</taxon>
        <taxon>metagenomes</taxon>
        <taxon>ecological metagenomes</taxon>
    </lineage>
</organism>
<evidence type="ECO:0008006" key="2">
    <source>
        <dbReference type="Google" id="ProtNLM"/>
    </source>
</evidence>
<dbReference type="PANTHER" id="PTHR10091">
    <property type="entry name" value="ALDOSE-1-EPIMERASE"/>
    <property type="match status" value="1"/>
</dbReference>
<accession>A0A382TQC8</accession>
<proteinExistence type="predicted"/>
<feature type="non-terminal residue" evidence="1">
    <location>
        <position position="1"/>
    </location>
</feature>
<name>A0A382TQC8_9ZZZZ</name>
<dbReference type="InterPro" id="IPR014718">
    <property type="entry name" value="GH-type_carb-bd"/>
</dbReference>
<dbReference type="Pfam" id="PF01263">
    <property type="entry name" value="Aldose_epim"/>
    <property type="match status" value="1"/>
</dbReference>
<reference evidence="1" key="1">
    <citation type="submission" date="2018-05" db="EMBL/GenBank/DDBJ databases">
        <authorList>
            <person name="Lanie J.A."/>
            <person name="Ng W.-L."/>
            <person name="Kazmierczak K.M."/>
            <person name="Andrzejewski T.M."/>
            <person name="Davidsen T.M."/>
            <person name="Wayne K.J."/>
            <person name="Tettelin H."/>
            <person name="Glass J.I."/>
            <person name="Rusch D."/>
            <person name="Podicherti R."/>
            <person name="Tsui H.-C.T."/>
            <person name="Winkler M.E."/>
        </authorList>
    </citation>
    <scope>NUCLEOTIDE SEQUENCE</scope>
</reference>
<dbReference type="InterPro" id="IPR011013">
    <property type="entry name" value="Gal_mutarotase_sf_dom"/>
</dbReference>
<dbReference type="GO" id="GO:0004034">
    <property type="term" value="F:aldose 1-epimerase activity"/>
    <property type="evidence" value="ECO:0007669"/>
    <property type="project" value="TreeGrafter"/>
</dbReference>
<dbReference type="EMBL" id="UINC01138181">
    <property type="protein sequence ID" value="SVD23962.1"/>
    <property type="molecule type" value="Genomic_DNA"/>
</dbReference>
<dbReference type="GO" id="GO:0030246">
    <property type="term" value="F:carbohydrate binding"/>
    <property type="evidence" value="ECO:0007669"/>
    <property type="project" value="InterPro"/>
</dbReference>
<dbReference type="SUPFAM" id="SSF74650">
    <property type="entry name" value="Galactose mutarotase-like"/>
    <property type="match status" value="1"/>
</dbReference>
<dbReference type="Gene3D" id="2.70.98.10">
    <property type="match status" value="1"/>
</dbReference>
<dbReference type="AlphaFoldDB" id="A0A382TQC8"/>
<dbReference type="PANTHER" id="PTHR10091:SF0">
    <property type="entry name" value="GALACTOSE MUTAROTASE"/>
    <property type="match status" value="1"/>
</dbReference>
<dbReference type="GO" id="GO:0006006">
    <property type="term" value="P:glucose metabolic process"/>
    <property type="evidence" value="ECO:0007669"/>
    <property type="project" value="TreeGrafter"/>
</dbReference>